<comment type="caution">
    <text evidence="1">The sequence shown here is derived from an EMBL/GenBank/DDBJ whole genome shotgun (WGS) entry which is preliminary data.</text>
</comment>
<evidence type="ECO:0008006" key="2">
    <source>
        <dbReference type="Google" id="ProtNLM"/>
    </source>
</evidence>
<dbReference type="Proteomes" id="UP000256780">
    <property type="component" value="Chromosome CBM2587_a"/>
</dbReference>
<reference evidence="1" key="1">
    <citation type="submission" date="2018-01" db="EMBL/GenBank/DDBJ databases">
        <authorList>
            <person name="Clerissi C."/>
        </authorList>
    </citation>
    <scope>NUCLEOTIDE SEQUENCE</scope>
    <source>
        <strain evidence="1">Cupriavidus sp. LMG 19464</strain>
    </source>
</reference>
<protein>
    <recommendedName>
        <fullName evidence="2">DUF3037 domain-containing protein</fullName>
    </recommendedName>
</protein>
<evidence type="ECO:0000313" key="1">
    <source>
        <dbReference type="EMBL" id="SOY55778.1"/>
    </source>
</evidence>
<dbReference type="EMBL" id="OFSQ01000026">
    <property type="protein sequence ID" value="SOY55778.1"/>
    <property type="molecule type" value="Genomic_DNA"/>
</dbReference>
<dbReference type="OrthoDB" id="9149462at2"/>
<gene>
    <name evidence="1" type="ORF">CBM2587_A70048</name>
</gene>
<dbReference type="AlphaFoldDB" id="A0A375BW95"/>
<proteinExistence type="predicted"/>
<accession>A0A375BW95</accession>
<name>A0A375BW95_9BURK</name>
<dbReference type="RefSeq" id="WP_116355995.1">
    <property type="nucleotide sequence ID" value="NZ_LT976853.1"/>
</dbReference>
<organism evidence="1">
    <name type="scientific">Cupriavidus taiwanensis</name>
    <dbReference type="NCBI Taxonomy" id="164546"/>
    <lineage>
        <taxon>Bacteria</taxon>
        <taxon>Pseudomonadati</taxon>
        <taxon>Pseudomonadota</taxon>
        <taxon>Betaproteobacteria</taxon>
        <taxon>Burkholderiales</taxon>
        <taxon>Burkholderiaceae</taxon>
        <taxon>Cupriavidus</taxon>
    </lineage>
</organism>
<sequence>MDLSLLLSRATAVREPVFSGEWATLVFRPDLGSQQDFVIGVAAAIRGDERPLLRWLPAFTKLSALYGDALSGTDIRDLVKGAESALVASSHGSLSKATTGTPHIRIVRCGYLATDHIENELTSLLKRQAGALWADVVPRAPAMDDDWAYAEMRRAVSSIAGKVFLPNRELTIGTKKLHVELDNGRSYGNILSARYVNMHTVERHIYKSLKDVVVAHNLTNRRDALPALFVVLPSPETPVDVVIGAKTNELLEEVQDMGVLSYSRTTPNDLAGQLEDWLS</sequence>